<dbReference type="RefSeq" id="WP_090605825.1">
    <property type="nucleotide sequence ID" value="NZ_FNZR01000004.1"/>
</dbReference>
<protein>
    <recommendedName>
        <fullName evidence="4">HmuY protein</fullName>
    </recommendedName>
</protein>
<proteinExistence type="predicted"/>
<feature type="chain" id="PRO_5011548045" description="HmuY protein" evidence="1">
    <location>
        <begin position="27"/>
        <end position="195"/>
    </location>
</feature>
<reference evidence="3" key="1">
    <citation type="submission" date="2016-10" db="EMBL/GenBank/DDBJ databases">
        <authorList>
            <person name="Varghese N."/>
            <person name="Submissions S."/>
        </authorList>
    </citation>
    <scope>NUCLEOTIDE SEQUENCE [LARGE SCALE GENOMIC DNA]</scope>
    <source>
        <strain evidence="3">Jip14</strain>
    </source>
</reference>
<keyword evidence="1" id="KW-0732">Signal</keyword>
<dbReference type="InterPro" id="IPR025921">
    <property type="entry name" value="HmuY"/>
</dbReference>
<dbReference type="EMBL" id="FNZR01000004">
    <property type="protein sequence ID" value="SEL32113.1"/>
    <property type="molecule type" value="Genomic_DNA"/>
</dbReference>
<keyword evidence="3" id="KW-1185">Reference proteome</keyword>
<dbReference type="PROSITE" id="PS51257">
    <property type="entry name" value="PROKAR_LIPOPROTEIN"/>
    <property type="match status" value="1"/>
</dbReference>
<evidence type="ECO:0000313" key="3">
    <source>
        <dbReference type="Proteomes" id="UP000198916"/>
    </source>
</evidence>
<dbReference type="Proteomes" id="UP000198916">
    <property type="component" value="Unassembled WGS sequence"/>
</dbReference>
<name>A0A1H7P8N5_9SPHI</name>
<organism evidence="2 3">
    <name type="scientific">Parapedobacter koreensis</name>
    <dbReference type="NCBI Taxonomy" id="332977"/>
    <lineage>
        <taxon>Bacteria</taxon>
        <taxon>Pseudomonadati</taxon>
        <taxon>Bacteroidota</taxon>
        <taxon>Sphingobacteriia</taxon>
        <taxon>Sphingobacteriales</taxon>
        <taxon>Sphingobacteriaceae</taxon>
        <taxon>Parapedobacter</taxon>
    </lineage>
</organism>
<dbReference type="CDD" id="cd12105">
    <property type="entry name" value="HmuY"/>
    <property type="match status" value="1"/>
</dbReference>
<sequence>MKTKFNTSKFLAIVFIAGAITLSSCSNDDEDNNVVPELEVKTVEDLDGSQGPVFFSLSTGTAVQESATTWDIKFNSSNFSFGNGAEGQVIEGIFENYVVAPASGYSADDLAGIGSLYTYTGQAASGAQHAVLPTPGRILVVKTHDNKYAKIELISYYVGNPDTNSEAFINLETRPQSRVYTFNYVVQPDGSTNLK</sequence>
<feature type="signal peptide" evidence="1">
    <location>
        <begin position="1"/>
        <end position="26"/>
    </location>
</feature>
<dbReference type="AlphaFoldDB" id="A0A1H7P8N5"/>
<gene>
    <name evidence="2" type="ORF">SAMN05421740_104257</name>
</gene>
<dbReference type="OrthoDB" id="5510929at2"/>
<accession>A0A1H7P8N5</accession>
<evidence type="ECO:0008006" key="4">
    <source>
        <dbReference type="Google" id="ProtNLM"/>
    </source>
</evidence>
<evidence type="ECO:0000313" key="2">
    <source>
        <dbReference type="EMBL" id="SEL32113.1"/>
    </source>
</evidence>
<dbReference type="STRING" id="332977.SAMN05421740_104257"/>
<evidence type="ECO:0000256" key="1">
    <source>
        <dbReference type="SAM" id="SignalP"/>
    </source>
</evidence>